<dbReference type="RefSeq" id="XP_002669300.1">
    <property type="nucleotide sequence ID" value="XM_002669254.1"/>
</dbReference>
<reference evidence="1 2" key="1">
    <citation type="journal article" date="2010" name="Cell">
        <title>The genome of Naegleria gruberi illuminates early eukaryotic versatility.</title>
        <authorList>
            <person name="Fritz-Laylin L.K."/>
            <person name="Prochnik S.E."/>
            <person name="Ginger M.L."/>
            <person name="Dacks J.B."/>
            <person name="Carpenter M.L."/>
            <person name="Field M.C."/>
            <person name="Kuo A."/>
            <person name="Paredez A."/>
            <person name="Chapman J."/>
            <person name="Pham J."/>
            <person name="Shu S."/>
            <person name="Neupane R."/>
            <person name="Cipriano M."/>
            <person name="Mancuso J."/>
            <person name="Tu H."/>
            <person name="Salamov A."/>
            <person name="Lindquist E."/>
            <person name="Shapiro H."/>
            <person name="Lucas S."/>
            <person name="Grigoriev I.V."/>
            <person name="Cande W.Z."/>
            <person name="Fulton C."/>
            <person name="Rokhsar D.S."/>
            <person name="Dawson S.C."/>
        </authorList>
    </citation>
    <scope>NUCLEOTIDE SEQUENCE [LARGE SCALE GENOMIC DNA]</scope>
    <source>
        <strain evidence="1 2">NEG-M</strain>
    </source>
</reference>
<gene>
    <name evidence="1" type="ORF">NAEGRDRAFT_75826</name>
</gene>
<evidence type="ECO:0000313" key="2">
    <source>
        <dbReference type="Proteomes" id="UP000006671"/>
    </source>
</evidence>
<proteinExistence type="predicted"/>
<dbReference type="EMBL" id="GG738929">
    <property type="protein sequence ID" value="EFC36556.1"/>
    <property type="molecule type" value="Genomic_DNA"/>
</dbReference>
<dbReference type="InParanoid" id="D2W355"/>
<keyword evidence="2" id="KW-1185">Reference proteome</keyword>
<accession>D2W355</accession>
<dbReference type="VEuPathDB" id="AmoebaDB:NAEGRDRAFT_75826"/>
<sequence>MITLPNDDTYHVNNILNIITNKENNIEKNDEIYYYITLIILKGKSQNRIKQLIEKSLIPLDNVGTLNGILMTCHRRQFITALWCFYNLRNRETRRDLLTLYLLTHNCRDFSDYFETSLLFQQLMSDESLFENQDSLQYEDIFSIEDLMNKYLELTILHATDKVIEVTDIMLSQGIPISSNNRYTVIHQARILSRQDIELKLGILEIK</sequence>
<dbReference type="AlphaFoldDB" id="D2W355"/>
<dbReference type="Proteomes" id="UP000006671">
    <property type="component" value="Unassembled WGS sequence"/>
</dbReference>
<dbReference type="KEGG" id="ngr:NAEGRDRAFT_75826"/>
<protein>
    <submittedName>
        <fullName evidence="1">Predicted protein</fullName>
    </submittedName>
</protein>
<evidence type="ECO:0000313" key="1">
    <source>
        <dbReference type="EMBL" id="EFC36556.1"/>
    </source>
</evidence>
<organism evidence="2">
    <name type="scientific">Naegleria gruberi</name>
    <name type="common">Amoeba</name>
    <dbReference type="NCBI Taxonomy" id="5762"/>
    <lineage>
        <taxon>Eukaryota</taxon>
        <taxon>Discoba</taxon>
        <taxon>Heterolobosea</taxon>
        <taxon>Tetramitia</taxon>
        <taxon>Eutetramitia</taxon>
        <taxon>Vahlkampfiidae</taxon>
        <taxon>Naegleria</taxon>
    </lineage>
</organism>
<dbReference type="GeneID" id="8856508"/>
<name>D2W355_NAEGR</name>